<evidence type="ECO:0000256" key="1">
    <source>
        <dbReference type="ARBA" id="ARBA00004245"/>
    </source>
</evidence>
<sequence length="313" mass="33885">MAERSDATLLPLGGSAITTQVVEIIAGVDEIQSLVDAVEAATDALEKDNKEEVIFHNQEDMLPGPGINEEGRRAHCPAKALLAPGPNDVGITEAVTQASSDPSPLQLKTKVSHHANNGRVDPLVDPAYLSGNGTPLNLVHSEPRTEPREVPKPIAQNPGETKAESSAGSPELEVDRNKASVSREKVPLMEQTAQEVTQLAIPGSEKDRAQVNREEEAPVEGPNEELLSESHDELEEEEEDAADRVQQEITCMSSQGSGGASQMSSSQSSREMPSQKSSISCHSYSKYNTVSYRKIRKGNTKQRIDEFESMMHL</sequence>
<dbReference type="Pfam" id="PF20491">
    <property type="entry name" value="Ermin"/>
    <property type="match status" value="1"/>
</dbReference>
<evidence type="ECO:0000313" key="12">
    <source>
        <dbReference type="Proteomes" id="UP001221898"/>
    </source>
</evidence>
<dbReference type="GO" id="GO:0005938">
    <property type="term" value="C:cell cortex"/>
    <property type="evidence" value="ECO:0007669"/>
    <property type="project" value="TreeGrafter"/>
</dbReference>
<feature type="compositionally biased region" description="Low complexity" evidence="10">
    <location>
        <begin position="252"/>
        <end position="278"/>
    </location>
</feature>
<dbReference type="SUPFAM" id="SSF48678">
    <property type="entry name" value="Moesin tail domain"/>
    <property type="match status" value="1"/>
</dbReference>
<dbReference type="AlphaFoldDB" id="A0AAD7X1R4"/>
<dbReference type="Proteomes" id="UP001221898">
    <property type="component" value="Unassembled WGS sequence"/>
</dbReference>
<dbReference type="GO" id="GO:0031344">
    <property type="term" value="P:regulation of cell projection organization"/>
    <property type="evidence" value="ECO:0007669"/>
    <property type="project" value="TreeGrafter"/>
</dbReference>
<evidence type="ECO:0000256" key="9">
    <source>
        <dbReference type="ARBA" id="ARBA00031224"/>
    </source>
</evidence>
<organism evidence="11 12">
    <name type="scientific">Aldrovandia affinis</name>
    <dbReference type="NCBI Taxonomy" id="143900"/>
    <lineage>
        <taxon>Eukaryota</taxon>
        <taxon>Metazoa</taxon>
        <taxon>Chordata</taxon>
        <taxon>Craniata</taxon>
        <taxon>Vertebrata</taxon>
        <taxon>Euteleostomi</taxon>
        <taxon>Actinopterygii</taxon>
        <taxon>Neopterygii</taxon>
        <taxon>Teleostei</taxon>
        <taxon>Notacanthiformes</taxon>
        <taxon>Halosauridae</taxon>
        <taxon>Aldrovandia</taxon>
    </lineage>
</organism>
<comment type="subunit">
    <text evidence="2">Binds actin.</text>
</comment>
<dbReference type="GO" id="GO:0051015">
    <property type="term" value="F:actin filament binding"/>
    <property type="evidence" value="ECO:0007669"/>
    <property type="project" value="InterPro"/>
</dbReference>
<feature type="compositionally biased region" description="Basic and acidic residues" evidence="10">
    <location>
        <begin position="173"/>
        <end position="187"/>
    </location>
</feature>
<dbReference type="GO" id="GO:0001763">
    <property type="term" value="P:morphogenesis of a branching structure"/>
    <property type="evidence" value="ECO:0007669"/>
    <property type="project" value="TreeGrafter"/>
</dbReference>
<name>A0AAD7X1R4_9TELE</name>
<keyword evidence="12" id="KW-1185">Reference proteome</keyword>
<keyword evidence="3" id="KW-0963">Cytoplasm</keyword>
<dbReference type="PANTHER" id="PTHR47137:SF1">
    <property type="entry name" value="ERMIN"/>
    <property type="match status" value="1"/>
</dbReference>
<feature type="compositionally biased region" description="Basic and acidic residues" evidence="10">
    <location>
        <begin position="204"/>
        <end position="216"/>
    </location>
</feature>
<proteinExistence type="predicted"/>
<dbReference type="PANTHER" id="PTHR47137">
    <property type="entry name" value="ERMIN"/>
    <property type="match status" value="1"/>
</dbReference>
<evidence type="ECO:0000256" key="5">
    <source>
        <dbReference type="ARBA" id="ARBA00023203"/>
    </source>
</evidence>
<gene>
    <name evidence="11" type="ORF">AAFF_G00328460</name>
</gene>
<dbReference type="GO" id="GO:0043209">
    <property type="term" value="C:myelin sheath"/>
    <property type="evidence" value="ECO:0007669"/>
    <property type="project" value="TreeGrafter"/>
</dbReference>
<reference evidence="11" key="1">
    <citation type="journal article" date="2023" name="Science">
        <title>Genome structures resolve the early diversification of teleost fishes.</title>
        <authorList>
            <person name="Parey E."/>
            <person name="Louis A."/>
            <person name="Montfort J."/>
            <person name="Bouchez O."/>
            <person name="Roques C."/>
            <person name="Iampietro C."/>
            <person name="Lluch J."/>
            <person name="Castinel A."/>
            <person name="Donnadieu C."/>
            <person name="Desvignes T."/>
            <person name="Floi Bucao C."/>
            <person name="Jouanno E."/>
            <person name="Wen M."/>
            <person name="Mejri S."/>
            <person name="Dirks R."/>
            <person name="Jansen H."/>
            <person name="Henkel C."/>
            <person name="Chen W.J."/>
            <person name="Zahm M."/>
            <person name="Cabau C."/>
            <person name="Klopp C."/>
            <person name="Thompson A.W."/>
            <person name="Robinson-Rechavi M."/>
            <person name="Braasch I."/>
            <person name="Lecointre G."/>
            <person name="Bobe J."/>
            <person name="Postlethwait J.H."/>
            <person name="Berthelot C."/>
            <person name="Roest Crollius H."/>
            <person name="Guiguen Y."/>
        </authorList>
    </citation>
    <scope>NUCLEOTIDE SEQUENCE</scope>
    <source>
        <strain evidence="11">NC1722</strain>
    </source>
</reference>
<dbReference type="GO" id="GO:0008360">
    <property type="term" value="P:regulation of cell shape"/>
    <property type="evidence" value="ECO:0007669"/>
    <property type="project" value="InterPro"/>
</dbReference>
<dbReference type="GO" id="GO:0033269">
    <property type="term" value="C:internode region of axon"/>
    <property type="evidence" value="ECO:0007669"/>
    <property type="project" value="TreeGrafter"/>
</dbReference>
<keyword evidence="5" id="KW-0009">Actin-binding</keyword>
<keyword evidence="4" id="KW-0597">Phosphoprotein</keyword>
<evidence type="ECO:0000256" key="10">
    <source>
        <dbReference type="SAM" id="MobiDB-lite"/>
    </source>
</evidence>
<comment type="function">
    <text evidence="7">Plays a role in cytoskeletal rearrangements during the late wrapping and/or compaction phases of myelinogenesis as well as in maintenance and stability of myelin sheath in the adult. May play an important role in late-stage oligodendroglia maturation, myelin/Ranvier node formation during CNS development, and in the maintenance and plasticity of related structures in the mature CNS.</text>
</comment>
<evidence type="ECO:0000256" key="7">
    <source>
        <dbReference type="ARBA" id="ARBA00025213"/>
    </source>
</evidence>
<dbReference type="GO" id="GO:0005856">
    <property type="term" value="C:cytoskeleton"/>
    <property type="evidence" value="ECO:0007669"/>
    <property type="project" value="UniProtKB-SubCell"/>
</dbReference>
<evidence type="ECO:0000256" key="2">
    <source>
        <dbReference type="ARBA" id="ARBA00011216"/>
    </source>
</evidence>
<feature type="region of interest" description="Disordered" evidence="10">
    <location>
        <begin position="116"/>
        <end position="283"/>
    </location>
</feature>
<evidence type="ECO:0000256" key="8">
    <source>
        <dbReference type="ARBA" id="ARBA00026168"/>
    </source>
</evidence>
<comment type="subcellular location">
    <subcellularLocation>
        <location evidence="1">Cytoplasm</location>
        <location evidence="1">Cytoskeleton</location>
    </subcellularLocation>
</comment>
<keyword evidence="6" id="KW-0206">Cytoskeleton</keyword>
<evidence type="ECO:0000256" key="3">
    <source>
        <dbReference type="ARBA" id="ARBA00022490"/>
    </source>
</evidence>
<dbReference type="GO" id="GO:0043025">
    <property type="term" value="C:neuronal cell body"/>
    <property type="evidence" value="ECO:0007669"/>
    <property type="project" value="TreeGrafter"/>
</dbReference>
<protein>
    <recommendedName>
        <fullName evidence="8">Ermin</fullName>
    </recommendedName>
    <alternativeName>
        <fullName evidence="9">Juxtanodin</fullName>
    </alternativeName>
</protein>
<evidence type="ECO:0000256" key="4">
    <source>
        <dbReference type="ARBA" id="ARBA00022553"/>
    </source>
</evidence>
<dbReference type="GO" id="GO:0070062">
    <property type="term" value="C:extracellular exosome"/>
    <property type="evidence" value="ECO:0007669"/>
    <property type="project" value="TreeGrafter"/>
</dbReference>
<dbReference type="Gene3D" id="6.10.360.10">
    <property type="match status" value="1"/>
</dbReference>
<dbReference type="GO" id="GO:0030175">
    <property type="term" value="C:filopodium"/>
    <property type="evidence" value="ECO:0007669"/>
    <property type="project" value="TreeGrafter"/>
</dbReference>
<dbReference type="GO" id="GO:0007015">
    <property type="term" value="P:actin filament organization"/>
    <property type="evidence" value="ECO:0007669"/>
    <property type="project" value="InterPro"/>
</dbReference>
<dbReference type="GO" id="GO:0033270">
    <property type="term" value="C:paranode region of axon"/>
    <property type="evidence" value="ECO:0007669"/>
    <property type="project" value="TreeGrafter"/>
</dbReference>
<feature type="compositionally biased region" description="Acidic residues" evidence="10">
    <location>
        <begin position="222"/>
        <end position="241"/>
    </location>
</feature>
<dbReference type="InterPro" id="IPR008954">
    <property type="entry name" value="Moesin_tail_sf"/>
</dbReference>
<accession>A0AAD7X1R4</accession>
<dbReference type="EMBL" id="JAINUG010000005">
    <property type="protein sequence ID" value="KAJ8416968.1"/>
    <property type="molecule type" value="Genomic_DNA"/>
</dbReference>
<evidence type="ECO:0000256" key="6">
    <source>
        <dbReference type="ARBA" id="ARBA00023212"/>
    </source>
</evidence>
<evidence type="ECO:0000313" key="11">
    <source>
        <dbReference type="EMBL" id="KAJ8416968.1"/>
    </source>
</evidence>
<dbReference type="InterPro" id="IPR045346">
    <property type="entry name" value="Ermin"/>
</dbReference>
<comment type="caution">
    <text evidence="11">The sequence shown here is derived from an EMBL/GenBank/DDBJ whole genome shotgun (WGS) entry which is preliminary data.</text>
</comment>
<feature type="compositionally biased region" description="Basic and acidic residues" evidence="10">
    <location>
        <begin position="141"/>
        <end position="151"/>
    </location>
</feature>